<dbReference type="Pfam" id="PF19300">
    <property type="entry name" value="BPD_transp_1_N"/>
    <property type="match status" value="1"/>
</dbReference>
<dbReference type="EMBL" id="JABEQI010000007">
    <property type="protein sequence ID" value="MBB2187223.1"/>
    <property type="molecule type" value="Genomic_DNA"/>
</dbReference>
<keyword evidence="2 7" id="KW-0813">Transport</keyword>
<evidence type="ECO:0000259" key="8">
    <source>
        <dbReference type="PROSITE" id="PS50928"/>
    </source>
</evidence>
<comment type="subcellular location">
    <subcellularLocation>
        <location evidence="1 7">Cell membrane</location>
        <topology evidence="1 7">Multi-pass membrane protein</topology>
    </subcellularLocation>
</comment>
<gene>
    <name evidence="10" type="ORF">C7453_10856</name>
    <name evidence="9" type="ORF">HLH32_12680</name>
</gene>
<feature type="transmembrane region" description="Helical" evidence="7">
    <location>
        <begin position="135"/>
        <end position="160"/>
    </location>
</feature>
<name>A0A370FZ77_GLULI</name>
<reference evidence="10 11" key="1">
    <citation type="submission" date="2018-07" db="EMBL/GenBank/DDBJ databases">
        <title>Genomic Encyclopedia of Type Strains, Phase IV (KMG-IV): sequencing the most valuable type-strain genomes for metagenomic binning, comparative biology and taxonomic classification.</title>
        <authorList>
            <person name="Goeker M."/>
        </authorList>
    </citation>
    <scope>NUCLEOTIDE SEQUENCE [LARGE SCALE GENOMIC DNA]</scope>
    <source>
        <strain evidence="10 11">DSM 5603</strain>
    </source>
</reference>
<accession>A0A370FZ77</accession>
<dbReference type="PANTHER" id="PTHR43163:SF6">
    <property type="entry name" value="DIPEPTIDE TRANSPORT SYSTEM PERMEASE PROTEIN DPPB-RELATED"/>
    <property type="match status" value="1"/>
</dbReference>
<feature type="transmembrane region" description="Helical" evidence="7">
    <location>
        <begin position="12"/>
        <end position="30"/>
    </location>
</feature>
<dbReference type="Proteomes" id="UP000254958">
    <property type="component" value="Unassembled WGS sequence"/>
</dbReference>
<evidence type="ECO:0000256" key="5">
    <source>
        <dbReference type="ARBA" id="ARBA00022989"/>
    </source>
</evidence>
<evidence type="ECO:0000256" key="3">
    <source>
        <dbReference type="ARBA" id="ARBA00022475"/>
    </source>
</evidence>
<keyword evidence="11" id="KW-1185">Reference proteome</keyword>
<evidence type="ECO:0000313" key="12">
    <source>
        <dbReference type="Proteomes" id="UP000562982"/>
    </source>
</evidence>
<dbReference type="OrthoDB" id="9807402at2"/>
<keyword evidence="6 7" id="KW-0472">Membrane</keyword>
<feature type="transmembrane region" description="Helical" evidence="7">
    <location>
        <begin position="284"/>
        <end position="310"/>
    </location>
</feature>
<dbReference type="EMBL" id="QQAW01000008">
    <property type="protein sequence ID" value="RDI36765.1"/>
    <property type="molecule type" value="Genomic_DNA"/>
</dbReference>
<dbReference type="PANTHER" id="PTHR43163">
    <property type="entry name" value="DIPEPTIDE TRANSPORT SYSTEM PERMEASE PROTEIN DPPB-RELATED"/>
    <property type="match status" value="1"/>
</dbReference>
<proteinExistence type="inferred from homology"/>
<dbReference type="Proteomes" id="UP000562982">
    <property type="component" value="Unassembled WGS sequence"/>
</dbReference>
<dbReference type="PROSITE" id="PS50928">
    <property type="entry name" value="ABC_TM1"/>
    <property type="match status" value="1"/>
</dbReference>
<evidence type="ECO:0000313" key="10">
    <source>
        <dbReference type="EMBL" id="RDI36765.1"/>
    </source>
</evidence>
<reference evidence="9 12" key="2">
    <citation type="submission" date="2020-04" db="EMBL/GenBank/DDBJ databases">
        <title>Description of novel Gluconacetobacter.</title>
        <authorList>
            <person name="Sombolestani A."/>
        </authorList>
    </citation>
    <scope>NUCLEOTIDE SEQUENCE [LARGE SCALE GENOMIC DNA]</scope>
    <source>
        <strain evidence="9 12">LMG 1382</strain>
    </source>
</reference>
<dbReference type="InterPro" id="IPR035906">
    <property type="entry name" value="MetI-like_sf"/>
</dbReference>
<dbReference type="RefSeq" id="WP_114728125.1">
    <property type="nucleotide sequence ID" value="NZ_BJMI01000017.1"/>
</dbReference>
<sequence>MTDTFVSRLARMVVTLAIVSVTGFLLLHLAPGDPLAQFALSPGMTETQLGMIRHQMGLDVPLPVQYLVWVKGLLFGDWGRSFRDHQPVLTIIFGHLGATLELAGTASLLATWAGASMGVYGAFRQGSRGDTMMTILSVVLLSIPTFWFGLVFISLFSVRLGWLPSGNIHTVGGAFSPGDYLRHLFLPAIVLALGSTAIWSRYTRNAVAEVLGQDYIRTARAKGLSPRRIRYRHVLRNALLPMITLAGLQFPTLLSGALVTETVFTWPGIGRLFLDSLEYRDYPVAMGILMFSAVLATFGSILTDALYAVADPRLRVSRQ</sequence>
<dbReference type="Pfam" id="PF00528">
    <property type="entry name" value="BPD_transp_1"/>
    <property type="match status" value="1"/>
</dbReference>
<dbReference type="CDD" id="cd06261">
    <property type="entry name" value="TM_PBP2"/>
    <property type="match status" value="1"/>
</dbReference>
<feature type="domain" description="ABC transmembrane type-1" evidence="8">
    <location>
        <begin position="96"/>
        <end position="307"/>
    </location>
</feature>
<dbReference type="InterPro" id="IPR045621">
    <property type="entry name" value="BPD_transp_1_N"/>
</dbReference>
<dbReference type="GO" id="GO:0055085">
    <property type="term" value="P:transmembrane transport"/>
    <property type="evidence" value="ECO:0007669"/>
    <property type="project" value="InterPro"/>
</dbReference>
<feature type="transmembrane region" description="Helical" evidence="7">
    <location>
        <begin position="238"/>
        <end position="264"/>
    </location>
</feature>
<dbReference type="Gene3D" id="1.10.3720.10">
    <property type="entry name" value="MetI-like"/>
    <property type="match status" value="1"/>
</dbReference>
<evidence type="ECO:0000256" key="4">
    <source>
        <dbReference type="ARBA" id="ARBA00022692"/>
    </source>
</evidence>
<keyword evidence="3" id="KW-1003">Cell membrane</keyword>
<evidence type="ECO:0000313" key="11">
    <source>
        <dbReference type="Proteomes" id="UP000254958"/>
    </source>
</evidence>
<evidence type="ECO:0000256" key="2">
    <source>
        <dbReference type="ARBA" id="ARBA00022448"/>
    </source>
</evidence>
<feature type="transmembrane region" description="Helical" evidence="7">
    <location>
        <begin position="180"/>
        <end position="199"/>
    </location>
</feature>
<comment type="similarity">
    <text evidence="7">Belongs to the binding-protein-dependent transport system permease family.</text>
</comment>
<evidence type="ECO:0000313" key="9">
    <source>
        <dbReference type="EMBL" id="MBB2187223.1"/>
    </source>
</evidence>
<keyword evidence="5 7" id="KW-1133">Transmembrane helix</keyword>
<feature type="transmembrane region" description="Helical" evidence="7">
    <location>
        <begin position="102"/>
        <end position="123"/>
    </location>
</feature>
<evidence type="ECO:0000256" key="1">
    <source>
        <dbReference type="ARBA" id="ARBA00004651"/>
    </source>
</evidence>
<dbReference type="GO" id="GO:0005886">
    <property type="term" value="C:plasma membrane"/>
    <property type="evidence" value="ECO:0007669"/>
    <property type="project" value="UniProtKB-SubCell"/>
</dbReference>
<organism evidence="10 11">
    <name type="scientific">Gluconacetobacter liquefaciens</name>
    <name type="common">Acetobacter liquefaciens</name>
    <dbReference type="NCBI Taxonomy" id="89584"/>
    <lineage>
        <taxon>Bacteria</taxon>
        <taxon>Pseudomonadati</taxon>
        <taxon>Pseudomonadota</taxon>
        <taxon>Alphaproteobacteria</taxon>
        <taxon>Acetobacterales</taxon>
        <taxon>Acetobacteraceae</taxon>
        <taxon>Gluconacetobacter</taxon>
    </lineage>
</organism>
<dbReference type="InterPro" id="IPR000515">
    <property type="entry name" value="MetI-like"/>
</dbReference>
<evidence type="ECO:0000256" key="7">
    <source>
        <dbReference type="RuleBase" id="RU363032"/>
    </source>
</evidence>
<keyword evidence="4 7" id="KW-0812">Transmembrane</keyword>
<comment type="caution">
    <text evidence="10">The sequence shown here is derived from an EMBL/GenBank/DDBJ whole genome shotgun (WGS) entry which is preliminary data.</text>
</comment>
<evidence type="ECO:0000256" key="6">
    <source>
        <dbReference type="ARBA" id="ARBA00023136"/>
    </source>
</evidence>
<dbReference type="AlphaFoldDB" id="A0A370FZ77"/>
<protein>
    <submittedName>
        <fullName evidence="9">ABC transporter permease</fullName>
    </submittedName>
    <submittedName>
        <fullName evidence="10">Peptide/nickel transport system permease protein</fullName>
    </submittedName>
</protein>
<dbReference type="SUPFAM" id="SSF161098">
    <property type="entry name" value="MetI-like"/>
    <property type="match status" value="1"/>
</dbReference>